<dbReference type="InterPro" id="IPR004622">
    <property type="entry name" value="DNA_pol_HolB"/>
</dbReference>
<comment type="caution">
    <text evidence="9">The sequence shown here is derived from an EMBL/GenBank/DDBJ whole genome shotgun (WGS) entry which is preliminary data.</text>
</comment>
<dbReference type="GO" id="GO:0006261">
    <property type="term" value="P:DNA-templated DNA replication"/>
    <property type="evidence" value="ECO:0007669"/>
    <property type="project" value="TreeGrafter"/>
</dbReference>
<keyword evidence="4 9" id="KW-0548">Nucleotidyltransferase</keyword>
<evidence type="ECO:0000256" key="2">
    <source>
        <dbReference type="ARBA" id="ARBA00014363"/>
    </source>
</evidence>
<proteinExistence type="predicted"/>
<accession>A0A926IEE2</accession>
<dbReference type="GO" id="GO:0009360">
    <property type="term" value="C:DNA polymerase III complex"/>
    <property type="evidence" value="ECO:0007669"/>
    <property type="project" value="InterPro"/>
</dbReference>
<name>A0A926IEE2_9FIRM</name>
<evidence type="ECO:0000313" key="9">
    <source>
        <dbReference type="EMBL" id="MBC8587277.1"/>
    </source>
</evidence>
<feature type="domain" description="DNA polymerase III delta subunit C-terminal" evidence="8">
    <location>
        <begin position="241"/>
        <end position="322"/>
    </location>
</feature>
<dbReference type="EMBL" id="JACRTG010000008">
    <property type="protein sequence ID" value="MBC8587277.1"/>
    <property type="molecule type" value="Genomic_DNA"/>
</dbReference>
<keyword evidence="6" id="KW-0239">DNA-directed DNA polymerase</keyword>
<dbReference type="InterPro" id="IPR015199">
    <property type="entry name" value="DNA_pol_III_delta_C"/>
</dbReference>
<evidence type="ECO:0000256" key="7">
    <source>
        <dbReference type="ARBA" id="ARBA00049244"/>
    </source>
</evidence>
<evidence type="ECO:0000259" key="8">
    <source>
        <dbReference type="Pfam" id="PF09115"/>
    </source>
</evidence>
<gene>
    <name evidence="9" type="primary">holB</name>
    <name evidence="9" type="ORF">H8707_03350</name>
</gene>
<evidence type="ECO:0000256" key="3">
    <source>
        <dbReference type="ARBA" id="ARBA00022679"/>
    </source>
</evidence>
<dbReference type="AlphaFoldDB" id="A0A926IEE2"/>
<evidence type="ECO:0000256" key="4">
    <source>
        <dbReference type="ARBA" id="ARBA00022695"/>
    </source>
</evidence>
<organism evidence="9 10">
    <name type="scientific">Paratissierella segnis</name>
    <dbReference type="NCBI Taxonomy" id="2763679"/>
    <lineage>
        <taxon>Bacteria</taxon>
        <taxon>Bacillati</taxon>
        <taxon>Bacillota</taxon>
        <taxon>Tissierellia</taxon>
        <taxon>Tissierellales</taxon>
        <taxon>Tissierellaceae</taxon>
        <taxon>Paratissierella</taxon>
    </lineage>
</organism>
<dbReference type="NCBIfam" id="TIGR00678">
    <property type="entry name" value="holB"/>
    <property type="match status" value="1"/>
</dbReference>
<protein>
    <recommendedName>
        <fullName evidence="2">DNA polymerase III subunit delta'</fullName>
        <ecNumber evidence="1">2.7.7.7</ecNumber>
    </recommendedName>
</protein>
<dbReference type="GO" id="GO:0003677">
    <property type="term" value="F:DNA binding"/>
    <property type="evidence" value="ECO:0007669"/>
    <property type="project" value="InterPro"/>
</dbReference>
<evidence type="ECO:0000313" key="10">
    <source>
        <dbReference type="Proteomes" id="UP000601171"/>
    </source>
</evidence>
<keyword evidence="10" id="KW-1185">Reference proteome</keyword>
<reference evidence="9" key="1">
    <citation type="submission" date="2020-08" db="EMBL/GenBank/DDBJ databases">
        <title>Genome public.</title>
        <authorList>
            <person name="Liu C."/>
            <person name="Sun Q."/>
        </authorList>
    </citation>
    <scope>NUCLEOTIDE SEQUENCE</scope>
    <source>
        <strain evidence="9">BX21</strain>
    </source>
</reference>
<evidence type="ECO:0000256" key="1">
    <source>
        <dbReference type="ARBA" id="ARBA00012417"/>
    </source>
</evidence>
<sequence length="324" mass="37231">MDYKEIIGHEKNIESLKRLVQNGTISHSFLFEGEEGLGKKMTAEAFGKTLLCEEQKQEPCNRCSSCIKFDRGNHPDFRLLEPKKGLIKKGDIEALIKDVAMAPFESKRKVFIINDCHKMNREAMNSLLKTLEEPPEYVVIILITSNANSLLPTILSRAMSIKFYPIEVAKVVDYLVNNYDKSKDEARFIAEFTKGSIGKSIELSTSNEFFLKRDEVIDIVDDLVKGNKVRAFDSKDFFDSNKENIDEVLDLILFWFRDLMIYKFVSDSNLIINKDKMPILSKETFLDFQNINDIIERVEQAKKDISRNVNFQLSIETMLLNIGG</sequence>
<dbReference type="Pfam" id="PF09115">
    <property type="entry name" value="DNApol3-delta_C"/>
    <property type="match status" value="1"/>
</dbReference>
<dbReference type="InterPro" id="IPR027417">
    <property type="entry name" value="P-loop_NTPase"/>
</dbReference>
<keyword evidence="5" id="KW-0235">DNA replication</keyword>
<dbReference type="EC" id="2.7.7.7" evidence="1"/>
<dbReference type="PANTHER" id="PTHR11669">
    <property type="entry name" value="REPLICATION FACTOR C / DNA POLYMERASE III GAMMA-TAU SUBUNIT"/>
    <property type="match status" value="1"/>
</dbReference>
<dbReference type="Gene3D" id="3.40.50.300">
    <property type="entry name" value="P-loop containing nucleotide triphosphate hydrolases"/>
    <property type="match status" value="1"/>
</dbReference>
<evidence type="ECO:0000256" key="6">
    <source>
        <dbReference type="ARBA" id="ARBA00022932"/>
    </source>
</evidence>
<dbReference type="SUPFAM" id="SSF52540">
    <property type="entry name" value="P-loop containing nucleoside triphosphate hydrolases"/>
    <property type="match status" value="1"/>
</dbReference>
<comment type="catalytic activity">
    <reaction evidence="7">
        <text>DNA(n) + a 2'-deoxyribonucleoside 5'-triphosphate = DNA(n+1) + diphosphate</text>
        <dbReference type="Rhea" id="RHEA:22508"/>
        <dbReference type="Rhea" id="RHEA-COMP:17339"/>
        <dbReference type="Rhea" id="RHEA-COMP:17340"/>
        <dbReference type="ChEBI" id="CHEBI:33019"/>
        <dbReference type="ChEBI" id="CHEBI:61560"/>
        <dbReference type="ChEBI" id="CHEBI:173112"/>
        <dbReference type="EC" id="2.7.7.7"/>
    </reaction>
</comment>
<dbReference type="FunFam" id="3.40.50.300:FF:001255">
    <property type="entry name" value="DNA polymerase III subunit delta"/>
    <property type="match status" value="1"/>
</dbReference>
<dbReference type="GO" id="GO:0003887">
    <property type="term" value="F:DNA-directed DNA polymerase activity"/>
    <property type="evidence" value="ECO:0007669"/>
    <property type="project" value="UniProtKB-KW"/>
</dbReference>
<dbReference type="Proteomes" id="UP000601171">
    <property type="component" value="Unassembled WGS sequence"/>
</dbReference>
<keyword evidence="3 9" id="KW-0808">Transferase</keyword>
<dbReference type="InterPro" id="IPR050238">
    <property type="entry name" value="DNA_Rep/Repair_Clamp_Loader"/>
</dbReference>
<dbReference type="GO" id="GO:0008408">
    <property type="term" value="F:3'-5' exonuclease activity"/>
    <property type="evidence" value="ECO:0007669"/>
    <property type="project" value="InterPro"/>
</dbReference>
<dbReference type="RefSeq" id="WP_262428748.1">
    <property type="nucleotide sequence ID" value="NZ_JACRTG010000008.1"/>
</dbReference>
<dbReference type="Pfam" id="PF13177">
    <property type="entry name" value="DNA_pol3_delta2"/>
    <property type="match status" value="1"/>
</dbReference>
<dbReference type="PANTHER" id="PTHR11669:SF8">
    <property type="entry name" value="DNA POLYMERASE III SUBUNIT DELTA"/>
    <property type="match status" value="1"/>
</dbReference>
<evidence type="ECO:0000256" key="5">
    <source>
        <dbReference type="ARBA" id="ARBA00022705"/>
    </source>
</evidence>